<comment type="caution">
    <text evidence="1">The sequence shown here is derived from an EMBL/GenBank/DDBJ whole genome shotgun (WGS) entry which is preliminary data.</text>
</comment>
<reference evidence="1" key="1">
    <citation type="submission" date="2019-03" db="EMBL/GenBank/DDBJ databases">
        <title>Single cell metagenomics reveals metabolic interactions within the superorganism composed of flagellate Streblomastix strix and complex community of Bacteroidetes bacteria on its surface.</title>
        <authorList>
            <person name="Treitli S.C."/>
            <person name="Kolisko M."/>
            <person name="Husnik F."/>
            <person name="Keeling P."/>
            <person name="Hampl V."/>
        </authorList>
    </citation>
    <scope>NUCLEOTIDE SEQUENCE</scope>
    <source>
        <strain evidence="1">STM</strain>
    </source>
</reference>
<protein>
    <submittedName>
        <fullName evidence="1">Uncharacterized protein</fullName>
    </submittedName>
</protein>
<organism evidence="1">
    <name type="scientific">termite gut metagenome</name>
    <dbReference type="NCBI Taxonomy" id="433724"/>
    <lineage>
        <taxon>unclassified sequences</taxon>
        <taxon>metagenomes</taxon>
        <taxon>organismal metagenomes</taxon>
    </lineage>
</organism>
<sequence>MNKSGRGNGINPRFDLITMLFKQSIMKKIVCSFAVAAFLLTSCNSA</sequence>
<dbReference type="AlphaFoldDB" id="A0A5J4PSG5"/>
<evidence type="ECO:0000313" key="1">
    <source>
        <dbReference type="EMBL" id="KAA6311243.1"/>
    </source>
</evidence>
<feature type="non-terminal residue" evidence="1">
    <location>
        <position position="46"/>
    </location>
</feature>
<gene>
    <name evidence="1" type="ORF">EZS27_037592</name>
</gene>
<name>A0A5J4PSG5_9ZZZZ</name>
<proteinExistence type="predicted"/>
<accession>A0A5J4PSG5</accession>
<dbReference type="EMBL" id="SNRY01007033">
    <property type="protein sequence ID" value="KAA6311243.1"/>
    <property type="molecule type" value="Genomic_DNA"/>
</dbReference>